<evidence type="ECO:0000313" key="3">
    <source>
        <dbReference type="EMBL" id="RAR11789.1"/>
    </source>
</evidence>
<feature type="compositionally biased region" description="Basic and acidic residues" evidence="1">
    <location>
        <begin position="1"/>
        <end position="11"/>
    </location>
</feature>
<name>A0A364N4P3_STELY</name>
<dbReference type="FunFam" id="3.40.630.30:FF:000047">
    <property type="entry name" value="Acetyltransferase, GNAT family"/>
    <property type="match status" value="1"/>
</dbReference>
<sequence>MPASANDERLGRLVPDTPASPPSNDIKLSGQYATIVPVHPDHAADLYELIKGDANASLFDFIFDAHPKSAEELRASLEVKAATTHPWTYTILRNNLQDGSSKPVGMVDLMRMDLPNRVIEVGNIQYTPALQRTPAATEAMYLLAKYVFETLGFRRYEWKCNSLNRPSRRAAERLGFKYEGTFRQHLIIRGRNRDTNWYSILDSEWEEVKRGMEKWLHASNFDGEGRQKKTLQELRES</sequence>
<reference evidence="4" key="1">
    <citation type="submission" date="2018-05" db="EMBL/GenBank/DDBJ databases">
        <title>Draft genome sequence of Stemphylium lycopersici strain CIDEFI 213.</title>
        <authorList>
            <person name="Medina R."/>
            <person name="Franco M.E.E."/>
            <person name="Lucentini C.G."/>
            <person name="Saparrat M.C.N."/>
            <person name="Balatti P.A."/>
        </authorList>
    </citation>
    <scope>NUCLEOTIDE SEQUENCE [LARGE SCALE GENOMIC DNA]</scope>
    <source>
        <strain evidence="4">CIDEFI 213</strain>
    </source>
</reference>
<dbReference type="PANTHER" id="PTHR43441">
    <property type="entry name" value="RIBOSOMAL-PROTEIN-SERINE ACETYLTRANSFERASE"/>
    <property type="match status" value="1"/>
</dbReference>
<comment type="caution">
    <text evidence="3">The sequence shown here is derived from an EMBL/GenBank/DDBJ whole genome shotgun (WGS) entry which is preliminary data.</text>
</comment>
<keyword evidence="3" id="KW-0808">Transferase</keyword>
<evidence type="ECO:0000259" key="2">
    <source>
        <dbReference type="PROSITE" id="PS51186"/>
    </source>
</evidence>
<proteinExistence type="predicted"/>
<dbReference type="InterPro" id="IPR051908">
    <property type="entry name" value="Ribosomal_N-acetyltransferase"/>
</dbReference>
<dbReference type="InterPro" id="IPR000182">
    <property type="entry name" value="GNAT_dom"/>
</dbReference>
<keyword evidence="4" id="KW-1185">Reference proteome</keyword>
<keyword evidence="3" id="KW-0012">Acyltransferase</keyword>
<evidence type="ECO:0000313" key="4">
    <source>
        <dbReference type="Proteomes" id="UP000249619"/>
    </source>
</evidence>
<dbReference type="AlphaFoldDB" id="A0A364N4P3"/>
<dbReference type="PROSITE" id="PS51186">
    <property type="entry name" value="GNAT"/>
    <property type="match status" value="1"/>
</dbReference>
<feature type="domain" description="N-acetyltransferase" evidence="2">
    <location>
        <begin position="33"/>
        <end position="194"/>
    </location>
</feature>
<feature type="region of interest" description="Disordered" evidence="1">
    <location>
        <begin position="1"/>
        <end position="25"/>
    </location>
</feature>
<evidence type="ECO:0000256" key="1">
    <source>
        <dbReference type="SAM" id="MobiDB-lite"/>
    </source>
</evidence>
<dbReference type="Pfam" id="PF13302">
    <property type="entry name" value="Acetyltransf_3"/>
    <property type="match status" value="1"/>
</dbReference>
<dbReference type="EMBL" id="QGDH01000054">
    <property type="protein sequence ID" value="RAR11789.1"/>
    <property type="molecule type" value="Genomic_DNA"/>
</dbReference>
<protein>
    <submittedName>
        <fullName evidence="3">Acyl-CoA N-acyltransferase</fullName>
    </submittedName>
</protein>
<dbReference type="SUPFAM" id="SSF55729">
    <property type="entry name" value="Acyl-CoA N-acyltransferases (Nat)"/>
    <property type="match status" value="1"/>
</dbReference>
<dbReference type="Proteomes" id="UP000249619">
    <property type="component" value="Unassembled WGS sequence"/>
</dbReference>
<dbReference type="PANTHER" id="PTHR43441:SF2">
    <property type="entry name" value="FAMILY ACETYLTRANSFERASE, PUTATIVE (AFU_ORTHOLOGUE AFUA_7G00850)-RELATED"/>
    <property type="match status" value="1"/>
</dbReference>
<dbReference type="Gene3D" id="3.40.630.30">
    <property type="match status" value="1"/>
</dbReference>
<accession>A0A364N4P3</accession>
<organism evidence="3 4">
    <name type="scientific">Stemphylium lycopersici</name>
    <name type="common">Tomato gray leaf spot disease fungus</name>
    <name type="synonym">Thyrospora lycopersici</name>
    <dbReference type="NCBI Taxonomy" id="183478"/>
    <lineage>
        <taxon>Eukaryota</taxon>
        <taxon>Fungi</taxon>
        <taxon>Dikarya</taxon>
        <taxon>Ascomycota</taxon>
        <taxon>Pezizomycotina</taxon>
        <taxon>Dothideomycetes</taxon>
        <taxon>Pleosporomycetidae</taxon>
        <taxon>Pleosporales</taxon>
        <taxon>Pleosporineae</taxon>
        <taxon>Pleosporaceae</taxon>
        <taxon>Stemphylium</taxon>
    </lineage>
</organism>
<dbReference type="GO" id="GO:1990189">
    <property type="term" value="F:protein N-terminal-serine acetyltransferase activity"/>
    <property type="evidence" value="ECO:0007669"/>
    <property type="project" value="TreeGrafter"/>
</dbReference>
<gene>
    <name evidence="3" type="ORF">DDE83_004386</name>
</gene>
<dbReference type="InterPro" id="IPR016181">
    <property type="entry name" value="Acyl_CoA_acyltransferase"/>
</dbReference>
<dbReference type="GO" id="GO:0008999">
    <property type="term" value="F:protein-N-terminal-alanine acetyltransferase activity"/>
    <property type="evidence" value="ECO:0007669"/>
    <property type="project" value="TreeGrafter"/>
</dbReference>